<comment type="caution">
    <text evidence="2">The sequence shown here is derived from an EMBL/GenBank/DDBJ whole genome shotgun (WGS) entry which is preliminary data.</text>
</comment>
<dbReference type="Gene3D" id="3.30.930.10">
    <property type="entry name" value="Bira Bifunctional Protein, Domain 2"/>
    <property type="match status" value="1"/>
</dbReference>
<protein>
    <submittedName>
        <fullName evidence="2">Ligase</fullName>
    </submittedName>
</protein>
<proteinExistence type="predicted"/>
<feature type="domain" description="BPL/LPL catalytic" evidence="1">
    <location>
        <begin position="31"/>
        <end position="231"/>
    </location>
</feature>
<dbReference type="PANTHER" id="PTHR43679">
    <property type="entry name" value="OCTANOYLTRANSFERASE LIPM-RELATED"/>
    <property type="match status" value="1"/>
</dbReference>
<keyword evidence="2" id="KW-0436">Ligase</keyword>
<evidence type="ECO:0000313" key="3">
    <source>
        <dbReference type="Proteomes" id="UP000230392"/>
    </source>
</evidence>
<dbReference type="GO" id="GO:0016874">
    <property type="term" value="F:ligase activity"/>
    <property type="evidence" value="ECO:0007669"/>
    <property type="project" value="UniProtKB-KW"/>
</dbReference>
<evidence type="ECO:0000313" key="2">
    <source>
        <dbReference type="EMBL" id="PIP16196.1"/>
    </source>
</evidence>
<accession>A0A2G9YAE8</accession>
<organism evidence="2 3">
    <name type="scientific">bacterium (Candidatus Ratteibacteria) CG23_combo_of_CG06-09_8_20_14_all_48_7</name>
    <dbReference type="NCBI Taxonomy" id="2014292"/>
    <lineage>
        <taxon>Bacteria</taxon>
        <taxon>Candidatus Ratteibacteria</taxon>
    </lineage>
</organism>
<dbReference type="EMBL" id="PCRF01000182">
    <property type="protein sequence ID" value="PIP16196.1"/>
    <property type="molecule type" value="Genomic_DNA"/>
</dbReference>
<name>A0A2G9YAE8_9BACT</name>
<dbReference type="AlphaFoldDB" id="A0A2G9YAE8"/>
<dbReference type="InterPro" id="IPR045864">
    <property type="entry name" value="aa-tRNA-synth_II/BPL/LPL"/>
</dbReference>
<dbReference type="PANTHER" id="PTHR43679:SF2">
    <property type="entry name" value="OCTANOYL-[GCVH]:PROTEIN N-OCTANOYLTRANSFERASE"/>
    <property type="match status" value="1"/>
</dbReference>
<dbReference type="PROSITE" id="PS51733">
    <property type="entry name" value="BPL_LPL_CATALYTIC"/>
    <property type="match status" value="1"/>
</dbReference>
<evidence type="ECO:0000259" key="1">
    <source>
        <dbReference type="PROSITE" id="PS51733"/>
    </source>
</evidence>
<sequence length="233" mass="26503">MQIWRVIDTAGNNGRWNMEFDLKLLSSLETEDIPPTLRFYRWEPPAVSLGATQKPEEEINLDFCHKNGIDVVRRPSGGGAIFHQDEITYSFVARTSDHKTFHDLLTSYYTIIEGLEKGLEKIGVHAEIRGGKSCGPERYLPCFALSSRHDLVVGNKKIIGSAQRRKKKMFLQHGSIPFSYEPSLITKIFLRPETFFEKATSLAEVLGHHPDEEEVKKALTEGLEEILEIKFLS</sequence>
<dbReference type="CDD" id="cd16443">
    <property type="entry name" value="LplA"/>
    <property type="match status" value="1"/>
</dbReference>
<reference evidence="2 3" key="1">
    <citation type="submission" date="2017-09" db="EMBL/GenBank/DDBJ databases">
        <title>Depth-based differentiation of microbial function through sediment-hosted aquifers and enrichment of novel symbionts in the deep terrestrial subsurface.</title>
        <authorList>
            <person name="Probst A.J."/>
            <person name="Ladd B."/>
            <person name="Jarett J.K."/>
            <person name="Geller-Mcgrath D.E."/>
            <person name="Sieber C.M."/>
            <person name="Emerson J.B."/>
            <person name="Anantharaman K."/>
            <person name="Thomas B.C."/>
            <person name="Malmstrom R."/>
            <person name="Stieglmeier M."/>
            <person name="Klingl A."/>
            <person name="Woyke T."/>
            <person name="Ryan C.M."/>
            <person name="Banfield J.F."/>
        </authorList>
    </citation>
    <scope>NUCLEOTIDE SEQUENCE [LARGE SCALE GENOMIC DNA]</scope>
    <source>
        <strain evidence="2">CG23_combo_of_CG06-09_8_20_14_all_48_7</strain>
    </source>
</reference>
<dbReference type="Pfam" id="PF21948">
    <property type="entry name" value="LplA-B_cat"/>
    <property type="match status" value="1"/>
</dbReference>
<dbReference type="InterPro" id="IPR050664">
    <property type="entry name" value="Octanoyltrans_LipM/LipL"/>
</dbReference>
<gene>
    <name evidence="2" type="ORF">COX46_03745</name>
</gene>
<dbReference type="InterPro" id="IPR004143">
    <property type="entry name" value="BPL_LPL_catalytic"/>
</dbReference>
<dbReference type="Proteomes" id="UP000230392">
    <property type="component" value="Unassembled WGS sequence"/>
</dbReference>
<dbReference type="SUPFAM" id="SSF55681">
    <property type="entry name" value="Class II aaRS and biotin synthetases"/>
    <property type="match status" value="1"/>
</dbReference>